<reference evidence="3 4" key="1">
    <citation type="submission" date="2020-07" db="EMBL/GenBank/DDBJ databases">
        <authorList>
            <person name="Zhuang K."/>
            <person name="Ran Y."/>
        </authorList>
    </citation>
    <scope>NUCLEOTIDE SEQUENCE [LARGE SCALE GENOMIC DNA]</scope>
    <source>
        <strain evidence="3 4">WCH-YHL-001</strain>
    </source>
</reference>
<evidence type="ECO:0000313" key="4">
    <source>
        <dbReference type="Proteomes" id="UP000515512"/>
    </source>
</evidence>
<proteinExistence type="predicted"/>
<dbReference type="GO" id="GO:0043024">
    <property type="term" value="F:ribosomal small subunit binding"/>
    <property type="evidence" value="ECO:0007669"/>
    <property type="project" value="TreeGrafter"/>
</dbReference>
<dbReference type="GO" id="GO:0045900">
    <property type="term" value="P:negative regulation of translational elongation"/>
    <property type="evidence" value="ECO:0007669"/>
    <property type="project" value="TreeGrafter"/>
</dbReference>
<protein>
    <submittedName>
        <fullName evidence="3">Sigma 54 modulation/S30EA ribosomal C-terminal domain-containing protein</fullName>
    </submittedName>
</protein>
<sequence length="218" mass="23994">MLDKFHVVGGAHVRLAAANCDNGPMLVQANLRFCEHPARIQALTNGHSNILPAVQRLERQLHALARPWHPRPWPDDSRRALSTPGPGSITRRKSVPLRVLEPLAAARIMDAMDYDVHLFTDAETGDDAIVYRAGPSGLKLARQYHVNPPRPQPDPSVLTINPRPAPVSPEHAAAARLCEHGLPFLFYTDRDTGRGHLLYRRYDAGLTLVTPAADTAAQ</sequence>
<name>A0A7D6ZP23_9NOCA</name>
<dbReference type="Gene3D" id="3.30.505.50">
    <property type="entry name" value="Sigma 54 modulation/S30EA ribosomal protein, C-terminal domain"/>
    <property type="match status" value="2"/>
</dbReference>
<evidence type="ECO:0000313" key="3">
    <source>
        <dbReference type="EMBL" id="QLY34360.1"/>
    </source>
</evidence>
<dbReference type="PANTHER" id="PTHR33231">
    <property type="entry name" value="30S RIBOSOMAL PROTEIN"/>
    <property type="match status" value="1"/>
</dbReference>
<feature type="domain" description="Sigma 54 modulation/S30EA ribosomal protein C-terminal" evidence="2">
    <location>
        <begin position="88"/>
        <end position="133"/>
    </location>
</feature>
<accession>A0A7D6ZP23</accession>
<feature type="region of interest" description="Disordered" evidence="1">
    <location>
        <begin position="68"/>
        <end position="91"/>
    </location>
</feature>
<dbReference type="Pfam" id="PF16321">
    <property type="entry name" value="Ribosom_S30AE_C"/>
    <property type="match status" value="1"/>
</dbReference>
<dbReference type="AlphaFoldDB" id="A0A7D6ZP23"/>
<dbReference type="GO" id="GO:0022627">
    <property type="term" value="C:cytosolic small ribosomal subunit"/>
    <property type="evidence" value="ECO:0007669"/>
    <property type="project" value="TreeGrafter"/>
</dbReference>
<dbReference type="InterPro" id="IPR050574">
    <property type="entry name" value="HPF/YfiA_ribosome-assoc"/>
</dbReference>
<evidence type="ECO:0000256" key="1">
    <source>
        <dbReference type="SAM" id="MobiDB-lite"/>
    </source>
</evidence>
<dbReference type="PANTHER" id="PTHR33231:SF1">
    <property type="entry name" value="30S RIBOSOMAL PROTEIN"/>
    <property type="match status" value="1"/>
</dbReference>
<evidence type="ECO:0000259" key="2">
    <source>
        <dbReference type="Pfam" id="PF16321"/>
    </source>
</evidence>
<dbReference type="EMBL" id="CP059399">
    <property type="protein sequence ID" value="QLY34360.1"/>
    <property type="molecule type" value="Genomic_DNA"/>
</dbReference>
<keyword evidence="4" id="KW-1185">Reference proteome</keyword>
<organism evidence="3 4">
    <name type="scientific">Nocardia huaxiensis</name>
    <dbReference type="NCBI Taxonomy" id="2755382"/>
    <lineage>
        <taxon>Bacteria</taxon>
        <taxon>Bacillati</taxon>
        <taxon>Actinomycetota</taxon>
        <taxon>Actinomycetes</taxon>
        <taxon>Mycobacteriales</taxon>
        <taxon>Nocardiaceae</taxon>
        <taxon>Nocardia</taxon>
    </lineage>
</organism>
<dbReference type="KEGG" id="nhu:H0264_13415"/>
<gene>
    <name evidence="3" type="ORF">H0264_13415</name>
</gene>
<dbReference type="Proteomes" id="UP000515512">
    <property type="component" value="Chromosome"/>
</dbReference>
<dbReference type="InterPro" id="IPR032528">
    <property type="entry name" value="Ribosom_S30AE_C"/>
</dbReference>
<dbReference type="InterPro" id="IPR038416">
    <property type="entry name" value="Ribosom_S30AE_C_sf"/>
</dbReference>